<keyword evidence="2" id="KW-0614">Plasmid</keyword>
<evidence type="ECO:0000313" key="2">
    <source>
        <dbReference type="EMBL" id="AWK89572.1"/>
    </source>
</evidence>
<dbReference type="PROSITE" id="PS51724">
    <property type="entry name" value="SPOR"/>
    <property type="match status" value="1"/>
</dbReference>
<organism evidence="2 3">
    <name type="scientific">Azospirillum thermophilum</name>
    <dbReference type="NCBI Taxonomy" id="2202148"/>
    <lineage>
        <taxon>Bacteria</taxon>
        <taxon>Pseudomonadati</taxon>
        <taxon>Pseudomonadota</taxon>
        <taxon>Alphaproteobacteria</taxon>
        <taxon>Rhodospirillales</taxon>
        <taxon>Azospirillaceae</taxon>
        <taxon>Azospirillum</taxon>
    </lineage>
</organism>
<dbReference type="Proteomes" id="UP000245629">
    <property type="component" value="Plasmid unnamed2"/>
</dbReference>
<dbReference type="InterPro" id="IPR036680">
    <property type="entry name" value="SPOR-like_sf"/>
</dbReference>
<sequence>MQGLFDGGQDVEALGYSLEGAGQGLPQLAGCVDAALAAEQRAAAAVAAAKPSVALPAPAPAAKPDGVAVDLSTFASEATARSDWDHLKKVFGPLLAGREPVFAPRPRSSDGRVFTTVRIPGFADRDEAERFCKALRARGQECRPR</sequence>
<dbReference type="KEGG" id="azz:DEW08_26550"/>
<name>A0A2S2CYH9_9PROT</name>
<dbReference type="Gene3D" id="3.30.70.1070">
    <property type="entry name" value="Sporulation related repeat"/>
    <property type="match status" value="1"/>
</dbReference>
<dbReference type="EMBL" id="CP029357">
    <property type="protein sequence ID" value="AWK89572.1"/>
    <property type="molecule type" value="Genomic_DNA"/>
</dbReference>
<feature type="domain" description="SPOR" evidence="1">
    <location>
        <begin position="61"/>
        <end position="145"/>
    </location>
</feature>
<dbReference type="AlphaFoldDB" id="A0A2S2CYH9"/>
<evidence type="ECO:0000313" key="3">
    <source>
        <dbReference type="Proteomes" id="UP000245629"/>
    </source>
</evidence>
<geneLocation type="plasmid" evidence="2 3">
    <name>unnamed2</name>
</geneLocation>
<dbReference type="Pfam" id="PF05036">
    <property type="entry name" value="SPOR"/>
    <property type="match status" value="1"/>
</dbReference>
<proteinExistence type="predicted"/>
<dbReference type="RefSeq" id="WP_109332998.1">
    <property type="nucleotide sequence ID" value="NZ_CP029357.1"/>
</dbReference>
<gene>
    <name evidence="2" type="ORF">DEW08_26550</name>
</gene>
<dbReference type="InterPro" id="IPR007730">
    <property type="entry name" value="SPOR-like_dom"/>
</dbReference>
<dbReference type="GO" id="GO:0042834">
    <property type="term" value="F:peptidoglycan binding"/>
    <property type="evidence" value="ECO:0007669"/>
    <property type="project" value="InterPro"/>
</dbReference>
<dbReference type="OrthoDB" id="7338235at2"/>
<reference evidence="3" key="1">
    <citation type="submission" date="2018-05" db="EMBL/GenBank/DDBJ databases">
        <title>Azospirillum thermophila sp. nov., a novel isolated from hot spring.</title>
        <authorList>
            <person name="Zhao Z."/>
        </authorList>
    </citation>
    <scope>NUCLEOTIDE SEQUENCE [LARGE SCALE GENOMIC DNA]</scope>
    <source>
        <strain evidence="3">CFH 70021</strain>
        <plasmid evidence="3">unnamed2</plasmid>
    </source>
</reference>
<keyword evidence="3" id="KW-1185">Reference proteome</keyword>
<protein>
    <recommendedName>
        <fullName evidence="1">SPOR domain-containing protein</fullName>
    </recommendedName>
</protein>
<evidence type="ECO:0000259" key="1">
    <source>
        <dbReference type="PROSITE" id="PS51724"/>
    </source>
</evidence>
<accession>A0A2S2CYH9</accession>